<gene>
    <name evidence="2" type="ORF">D9619_007662</name>
</gene>
<dbReference type="InterPro" id="IPR046347">
    <property type="entry name" value="bZIP_sf"/>
</dbReference>
<feature type="region of interest" description="Disordered" evidence="1">
    <location>
        <begin position="857"/>
        <end position="891"/>
    </location>
</feature>
<proteinExistence type="predicted"/>
<reference evidence="2 3" key="1">
    <citation type="journal article" date="2020" name="ISME J.">
        <title>Uncovering the hidden diversity of litter-decomposition mechanisms in mushroom-forming fungi.</title>
        <authorList>
            <person name="Floudas D."/>
            <person name="Bentzer J."/>
            <person name="Ahren D."/>
            <person name="Johansson T."/>
            <person name="Persson P."/>
            <person name="Tunlid A."/>
        </authorList>
    </citation>
    <scope>NUCLEOTIDE SEQUENCE [LARGE SCALE GENOMIC DNA]</scope>
    <source>
        <strain evidence="2 3">CBS 101986</strain>
    </source>
</reference>
<organism evidence="2 3">
    <name type="scientific">Psilocybe cf. subviscida</name>
    <dbReference type="NCBI Taxonomy" id="2480587"/>
    <lineage>
        <taxon>Eukaryota</taxon>
        <taxon>Fungi</taxon>
        <taxon>Dikarya</taxon>
        <taxon>Basidiomycota</taxon>
        <taxon>Agaricomycotina</taxon>
        <taxon>Agaricomycetes</taxon>
        <taxon>Agaricomycetidae</taxon>
        <taxon>Agaricales</taxon>
        <taxon>Agaricineae</taxon>
        <taxon>Strophariaceae</taxon>
        <taxon>Psilocybe</taxon>
    </lineage>
</organism>
<evidence type="ECO:0000313" key="2">
    <source>
        <dbReference type="EMBL" id="KAF5310728.1"/>
    </source>
</evidence>
<feature type="region of interest" description="Disordered" evidence="1">
    <location>
        <begin position="66"/>
        <end position="98"/>
    </location>
</feature>
<dbReference type="Proteomes" id="UP000567179">
    <property type="component" value="Unassembled WGS sequence"/>
</dbReference>
<dbReference type="OrthoDB" id="3063280at2759"/>
<name>A0A8H5ATT2_9AGAR</name>
<keyword evidence="3" id="KW-1185">Reference proteome</keyword>
<evidence type="ECO:0000256" key="1">
    <source>
        <dbReference type="SAM" id="MobiDB-lite"/>
    </source>
</evidence>
<evidence type="ECO:0000313" key="3">
    <source>
        <dbReference type="Proteomes" id="UP000567179"/>
    </source>
</evidence>
<feature type="region of interest" description="Disordered" evidence="1">
    <location>
        <begin position="937"/>
        <end position="962"/>
    </location>
</feature>
<evidence type="ECO:0008006" key="4">
    <source>
        <dbReference type="Google" id="ProtNLM"/>
    </source>
</evidence>
<feature type="compositionally biased region" description="Low complexity" evidence="1">
    <location>
        <begin position="1039"/>
        <end position="1058"/>
    </location>
</feature>
<feature type="compositionally biased region" description="Basic and acidic residues" evidence="1">
    <location>
        <begin position="1106"/>
        <end position="1116"/>
    </location>
</feature>
<feature type="region of interest" description="Disordered" evidence="1">
    <location>
        <begin position="380"/>
        <end position="407"/>
    </location>
</feature>
<accession>A0A8H5ATT2</accession>
<dbReference type="AlphaFoldDB" id="A0A8H5ATT2"/>
<feature type="compositionally biased region" description="Low complexity" evidence="1">
    <location>
        <begin position="953"/>
        <end position="962"/>
    </location>
</feature>
<comment type="caution">
    <text evidence="2">The sequence shown here is derived from an EMBL/GenBank/DDBJ whole genome shotgun (WGS) entry which is preliminary data.</text>
</comment>
<dbReference type="SUPFAM" id="SSF57959">
    <property type="entry name" value="Leucine zipper domain"/>
    <property type="match status" value="1"/>
</dbReference>
<dbReference type="EMBL" id="JAACJJ010000057">
    <property type="protein sequence ID" value="KAF5310728.1"/>
    <property type="molecule type" value="Genomic_DNA"/>
</dbReference>
<feature type="region of interest" description="Disordered" evidence="1">
    <location>
        <begin position="1021"/>
        <end position="1116"/>
    </location>
</feature>
<feature type="compositionally biased region" description="Polar residues" evidence="1">
    <location>
        <begin position="869"/>
        <end position="886"/>
    </location>
</feature>
<dbReference type="GO" id="GO:0003700">
    <property type="term" value="F:DNA-binding transcription factor activity"/>
    <property type="evidence" value="ECO:0007669"/>
    <property type="project" value="InterPro"/>
</dbReference>
<protein>
    <recommendedName>
        <fullName evidence="4">BZIP domain-containing protein</fullName>
    </recommendedName>
</protein>
<sequence length="1151" mass="127673">MLTTAGHHRPFSLRASVRRLFALAAGGQTASAGGIFDGAQNTHIQNATFTINQYGGIVVDQPQADAVANEGRQSREDMHTRPASPRQEYDLPQTPRRESPDVYVDCLLTENRGYPLWIPSPSTSLPELNQKLGVSLGDVGVLTPEGGFDFLFNIFHDARHPINATMGVPKGFVPFRPGFSTEFVEWNAGSYLADPSIVRVDDGSNRSKTILEATGTEAAVLMIPEEIRTTHLRNTTCLQKYVAEHIATWYKFVKHELGYDNQNGDLRVVYGCRKSSGFGIATAFNTGRRGNTQLTFSVDSTWADVSGCPYLWNHTGSAEVKVGPFRQETSDVPSRDPVRNQCLFISTIDTKISAEIWRDIEGMGIGTPMDDELQLTFNAWQPRDGPSRQPAGESYPRGPTNAPSSPQYYERTFHPSAILHDILETIAPHLPVYMVCDDDWAPFITKKNMSARDFVKHVLDKRMIVESQGMAYFCEGGQFTQVLGGKPVAEIRFHCIDRIEDRKTTGRYHWKATRTERMKQTTSSGKALSAEPNRREHLALLKRPSELTGGAYVIRRKVQEVYYWATVAESFENEHDPYASPRRESPDVYVDCLLTKSRGYPLWIPSPSTSLPAVNRTLGVSPGDVGVFTPEGGFDYLFNIFHNATHPINAAVGLPEGFIPFSPVVGPEFVEWNAGSYLADSSIIRVDDGRDLLKTTLEATGPEAAVLMIPKEIRTSQLRITTPLRKYVKENIAVWYKFVRHTLGHEIENGDLRVVYGCRKSSGFGIATAFNAGRQENTKLTFSIDNTWASISGCPYRWNHTGSAEVKAGPTQEENSEISVTEPVRNQCLFVNTIDARVSAEIWSQIEELEITTAMDTTLDSTPPHDGFSQHSTDQSDTGGSTNSPPSHRYHEVHPQLNHARNPFDDTSLTPHSFDLEENWASLSALFADDFPINAQDPEYTSTTPAYQGRRVSASAGGPSSMASLASFESQLLDPLTPYPAIPMPQFNENRSNIVLHHPLSLLNGGDSNNPHSELELQRLATQSQSTHAHAGLQPRDISPSGSASPAPALSRSSSGRRQATPSASDEDRDNAPLLKLPSNATAEERVRYKRAQNTLAARRAKRRREAQESRMESDVVRLQREADTWRQRAKIMEDLLENAGIPVPKFSDDV</sequence>